<protein>
    <submittedName>
        <fullName evidence="2">Antibiotic biosynthesis monooxygenase</fullName>
    </submittedName>
</protein>
<accession>A0ABM9VQK9</accession>
<dbReference type="EMBL" id="FBYC01000003">
    <property type="protein sequence ID" value="CUX79928.1"/>
    <property type="molecule type" value="Genomic_DNA"/>
</dbReference>
<keyword evidence="2" id="KW-0560">Oxidoreductase</keyword>
<name>A0ABM9VQK9_9RHOB</name>
<reference evidence="2 3" key="1">
    <citation type="submission" date="2016-01" db="EMBL/GenBank/DDBJ databases">
        <authorList>
            <person name="Varghese N."/>
        </authorList>
    </citation>
    <scope>NUCLEOTIDE SEQUENCE [LARGE SCALE GENOMIC DNA]</scope>
    <source>
        <strain evidence="2 3">HL-91</strain>
    </source>
</reference>
<dbReference type="InterPro" id="IPR011008">
    <property type="entry name" value="Dimeric_a/b-barrel"/>
</dbReference>
<evidence type="ECO:0000313" key="2">
    <source>
        <dbReference type="EMBL" id="CUX79928.1"/>
    </source>
</evidence>
<comment type="caution">
    <text evidence="2">The sequence shown here is derived from an EMBL/GenBank/DDBJ whole genome shotgun (WGS) entry which is preliminary data.</text>
</comment>
<dbReference type="Gene3D" id="3.30.70.100">
    <property type="match status" value="1"/>
</dbReference>
<dbReference type="Proteomes" id="UP000182045">
    <property type="component" value="Unassembled WGS sequence"/>
</dbReference>
<evidence type="ECO:0000259" key="1">
    <source>
        <dbReference type="Pfam" id="PF03992"/>
    </source>
</evidence>
<feature type="domain" description="ABM" evidence="1">
    <location>
        <begin position="1"/>
        <end position="50"/>
    </location>
</feature>
<sequence length="58" mass="6648">MIAVIFEVEPADERKQDYLDIAAEMRPMLDDIEGFISVERFQSLTDPRKMNRPGFTGG</sequence>
<dbReference type="SUPFAM" id="SSF54909">
    <property type="entry name" value="Dimeric alpha+beta barrel"/>
    <property type="match status" value="1"/>
</dbReference>
<evidence type="ECO:0000313" key="3">
    <source>
        <dbReference type="Proteomes" id="UP000182045"/>
    </source>
</evidence>
<keyword evidence="2" id="KW-0503">Monooxygenase</keyword>
<dbReference type="Pfam" id="PF03992">
    <property type="entry name" value="ABM"/>
    <property type="match status" value="1"/>
</dbReference>
<keyword evidence="3" id="KW-1185">Reference proteome</keyword>
<dbReference type="GO" id="GO:0004497">
    <property type="term" value="F:monooxygenase activity"/>
    <property type="evidence" value="ECO:0007669"/>
    <property type="project" value="UniProtKB-KW"/>
</dbReference>
<dbReference type="InterPro" id="IPR052936">
    <property type="entry name" value="Jasmonate_Hydroxylase-like"/>
</dbReference>
<dbReference type="InterPro" id="IPR007138">
    <property type="entry name" value="ABM_dom"/>
</dbReference>
<proteinExistence type="predicted"/>
<dbReference type="PANTHER" id="PTHR37811:SF2">
    <property type="entry name" value="ABM DOMAIN-CONTAINING PROTEIN"/>
    <property type="match status" value="1"/>
</dbReference>
<dbReference type="PANTHER" id="PTHR37811">
    <property type="entry name" value="BLL5343 PROTEIN"/>
    <property type="match status" value="1"/>
</dbReference>
<organism evidence="2 3">
    <name type="scientific">Roseibaca calidilacus</name>
    <dbReference type="NCBI Taxonomy" id="1666912"/>
    <lineage>
        <taxon>Bacteria</taxon>
        <taxon>Pseudomonadati</taxon>
        <taxon>Pseudomonadota</taxon>
        <taxon>Alphaproteobacteria</taxon>
        <taxon>Rhodobacterales</taxon>
        <taxon>Paracoccaceae</taxon>
        <taxon>Roseinatronobacter</taxon>
    </lineage>
</organism>
<gene>
    <name evidence="2" type="ORF">Ga0058931_0625</name>
</gene>